<dbReference type="Gene3D" id="2.60.120.860">
    <property type="match status" value="1"/>
</dbReference>
<evidence type="ECO:0000256" key="2">
    <source>
        <dbReference type="ARBA" id="ARBA00023326"/>
    </source>
</evidence>
<dbReference type="InterPro" id="IPR054738">
    <property type="entry name" value="Siphovirus-type_tail_C"/>
</dbReference>
<comment type="caution">
    <text evidence="4">The sequence shown here is derived from an EMBL/GenBank/DDBJ whole genome shotgun (WGS) entry which is preliminary data.</text>
</comment>
<keyword evidence="2" id="KW-0119">Carbohydrate metabolism</keyword>
<dbReference type="InterPro" id="IPR003961">
    <property type="entry name" value="FN3_dom"/>
</dbReference>
<keyword evidence="1" id="KW-0326">Glycosidase</keyword>
<name>A0ABW6DRX7_9ACTN</name>
<accession>A0ABW6DRX7</accession>
<proteinExistence type="predicted"/>
<evidence type="ECO:0000313" key="4">
    <source>
        <dbReference type="EMBL" id="MFD3956574.1"/>
    </source>
</evidence>
<evidence type="ECO:0000259" key="3">
    <source>
        <dbReference type="Pfam" id="PF22768"/>
    </source>
</evidence>
<feature type="domain" description="Siphovirus-type tail component C-terminal" evidence="3">
    <location>
        <begin position="306"/>
        <end position="403"/>
    </location>
</feature>
<evidence type="ECO:0000313" key="5">
    <source>
        <dbReference type="Proteomes" id="UP001598300"/>
    </source>
</evidence>
<dbReference type="InterPro" id="IPR013783">
    <property type="entry name" value="Ig-like_fold"/>
</dbReference>
<organism evidence="4 5">
    <name type="scientific">Streptomyces bacillaris</name>
    <dbReference type="NCBI Taxonomy" id="68179"/>
    <lineage>
        <taxon>Bacteria</taxon>
        <taxon>Bacillati</taxon>
        <taxon>Actinomycetota</taxon>
        <taxon>Actinomycetes</taxon>
        <taxon>Kitasatosporales</taxon>
        <taxon>Streptomycetaceae</taxon>
        <taxon>Streptomyces</taxon>
    </lineage>
</organism>
<dbReference type="InterPro" id="IPR036116">
    <property type="entry name" value="FN3_sf"/>
</dbReference>
<sequence length="404" mass="44010">MADDIYVSWVFAEQVAASNAVRVSWGPPERDTPALAHLVYIKPSTQSSWSGGELQSLTVPMPAMEHTFAVPGPGTYDVRVRIRYGAGTSVYLGRDTAVAVEPPPPPPPPVAPVWGDETVQQPYEAQSWTAEYGGVLLGGPSPVLLEEVSGLLDAPEVRSSDKELLQRDGLVPGVDYLGDRAITLEMTVLDPDRNLSDVLAAFVPGGSERPFRFAFPGVAGSDGVVNCRVRKRDIKIDHMHVAGAAKVVVEMAATDPRLYANREEMARVEPPRAREGTRLFPARFPLRLRKDGAQVYAARTSLTNRGNTETWPRFKLVGPLLSPAIENKGTGQRLAFDLRLPAGEVLEVDTLRREVLHSGANVFGSVTPGSEWFSFAPGPNSVELEAKQGYEGMFAEARWRSAWL</sequence>
<evidence type="ECO:0000256" key="1">
    <source>
        <dbReference type="ARBA" id="ARBA00023295"/>
    </source>
</evidence>
<dbReference type="Gene3D" id="2.60.40.10">
    <property type="entry name" value="Immunoglobulins"/>
    <property type="match status" value="1"/>
</dbReference>
<dbReference type="EMBL" id="JBHXPM010000008">
    <property type="protein sequence ID" value="MFD3956574.1"/>
    <property type="molecule type" value="Genomic_DNA"/>
</dbReference>
<protein>
    <submittedName>
        <fullName evidence="4">Phage tail domain-containing protein</fullName>
    </submittedName>
</protein>
<dbReference type="CDD" id="cd00063">
    <property type="entry name" value="FN3"/>
    <property type="match status" value="1"/>
</dbReference>
<keyword evidence="2" id="KW-0624">Polysaccharide degradation</keyword>
<dbReference type="Proteomes" id="UP001598300">
    <property type="component" value="Unassembled WGS sequence"/>
</dbReference>
<keyword evidence="5" id="KW-1185">Reference proteome</keyword>
<dbReference type="RefSeq" id="WP_070202591.1">
    <property type="nucleotide sequence ID" value="NZ_JBHVRE010000019.1"/>
</dbReference>
<keyword evidence="1" id="KW-0378">Hydrolase</keyword>
<gene>
    <name evidence="4" type="ORF">ACFWR3_10860</name>
</gene>
<dbReference type="Pfam" id="PF22768">
    <property type="entry name" value="SPP1_Dit"/>
    <property type="match status" value="1"/>
</dbReference>
<dbReference type="SUPFAM" id="SSF49265">
    <property type="entry name" value="Fibronectin type III"/>
    <property type="match status" value="1"/>
</dbReference>
<reference evidence="4 5" key="1">
    <citation type="submission" date="2024-09" db="EMBL/GenBank/DDBJ databases">
        <title>The Natural Products Discovery Center: Release of the First 8490 Sequenced Strains for Exploring Actinobacteria Biosynthetic Diversity.</title>
        <authorList>
            <person name="Kalkreuter E."/>
            <person name="Kautsar S.A."/>
            <person name="Yang D."/>
            <person name="Bader C.D."/>
            <person name="Teijaro C.N."/>
            <person name="Fluegel L."/>
            <person name="Davis C.M."/>
            <person name="Simpson J.R."/>
            <person name="Lauterbach L."/>
            <person name="Steele A.D."/>
            <person name="Gui C."/>
            <person name="Meng S."/>
            <person name="Li G."/>
            <person name="Viehrig K."/>
            <person name="Ye F."/>
            <person name="Su P."/>
            <person name="Kiefer A.F."/>
            <person name="Nichols A."/>
            <person name="Cepeda A.J."/>
            <person name="Yan W."/>
            <person name="Fan B."/>
            <person name="Jiang Y."/>
            <person name="Adhikari A."/>
            <person name="Zheng C.-J."/>
            <person name="Schuster L."/>
            <person name="Cowan T.M."/>
            <person name="Smanski M.J."/>
            <person name="Chevrette M.G."/>
            <person name="De Carvalho L.P.S."/>
            <person name="Shen B."/>
        </authorList>
    </citation>
    <scope>NUCLEOTIDE SEQUENCE [LARGE SCALE GENOMIC DNA]</scope>
    <source>
        <strain evidence="4 5">NPDC058584</strain>
    </source>
</reference>